<evidence type="ECO:0000256" key="12">
    <source>
        <dbReference type="SAM" id="MobiDB-lite"/>
    </source>
</evidence>
<evidence type="ECO:0000256" key="9">
    <source>
        <dbReference type="ARBA" id="ARBA00023242"/>
    </source>
</evidence>
<evidence type="ECO:0000259" key="14">
    <source>
        <dbReference type="PROSITE" id="PS51194"/>
    </source>
</evidence>
<comment type="catalytic activity">
    <reaction evidence="10 11">
        <text>Couples ATP hydrolysis with the unwinding of duplex DNA by translocating in the 3'-5' direction.</text>
        <dbReference type="EC" id="5.6.2.4"/>
    </reaction>
</comment>
<dbReference type="InterPro" id="IPR004589">
    <property type="entry name" value="DNA_helicase_ATP-dep_RecQ"/>
</dbReference>
<keyword evidence="6 11" id="KW-0067">ATP-binding</keyword>
<gene>
    <name evidence="15" type="ORF">MICPUCDRAFT_29315</name>
</gene>
<dbReference type="Proteomes" id="UP000001876">
    <property type="component" value="Unassembled WGS sequence"/>
</dbReference>
<evidence type="ECO:0000256" key="1">
    <source>
        <dbReference type="ARBA" id="ARBA00004123"/>
    </source>
</evidence>
<evidence type="ECO:0000256" key="11">
    <source>
        <dbReference type="RuleBase" id="RU364117"/>
    </source>
</evidence>
<dbReference type="InterPro" id="IPR002464">
    <property type="entry name" value="DNA/RNA_helicase_DEAH_CS"/>
</dbReference>
<evidence type="ECO:0000259" key="13">
    <source>
        <dbReference type="PROSITE" id="PS51192"/>
    </source>
</evidence>
<evidence type="ECO:0000256" key="3">
    <source>
        <dbReference type="ARBA" id="ARBA00022741"/>
    </source>
</evidence>
<dbReference type="GO" id="GO:0043138">
    <property type="term" value="F:3'-5' DNA helicase activity"/>
    <property type="evidence" value="ECO:0007669"/>
    <property type="project" value="UniProtKB-EC"/>
</dbReference>
<evidence type="ECO:0000313" key="16">
    <source>
        <dbReference type="Proteomes" id="UP000001876"/>
    </source>
</evidence>
<feature type="domain" description="Helicase C-terminal" evidence="14">
    <location>
        <begin position="228"/>
        <end position="392"/>
    </location>
</feature>
<accession>C1N451</accession>
<reference evidence="15 16" key="1">
    <citation type="journal article" date="2009" name="Science">
        <title>Green evolution and dynamic adaptations revealed by genomes of the marine picoeukaryotes Micromonas.</title>
        <authorList>
            <person name="Worden A.Z."/>
            <person name="Lee J.H."/>
            <person name="Mock T."/>
            <person name="Rouze P."/>
            <person name="Simmons M.P."/>
            <person name="Aerts A.L."/>
            <person name="Allen A.E."/>
            <person name="Cuvelier M.L."/>
            <person name="Derelle E."/>
            <person name="Everett M.V."/>
            <person name="Foulon E."/>
            <person name="Grimwood J."/>
            <person name="Gundlach H."/>
            <person name="Henrissat B."/>
            <person name="Napoli C."/>
            <person name="McDonald S.M."/>
            <person name="Parker M.S."/>
            <person name="Rombauts S."/>
            <person name="Salamov A."/>
            <person name="Von Dassow P."/>
            <person name="Badger J.H."/>
            <person name="Coutinho P.M."/>
            <person name="Demir E."/>
            <person name="Dubchak I."/>
            <person name="Gentemann C."/>
            <person name="Eikrem W."/>
            <person name="Gready J.E."/>
            <person name="John U."/>
            <person name="Lanier W."/>
            <person name="Lindquist E.A."/>
            <person name="Lucas S."/>
            <person name="Mayer K.F."/>
            <person name="Moreau H."/>
            <person name="Not F."/>
            <person name="Otillar R."/>
            <person name="Panaud O."/>
            <person name="Pangilinan J."/>
            <person name="Paulsen I."/>
            <person name="Piegu B."/>
            <person name="Poliakov A."/>
            <person name="Robbens S."/>
            <person name="Schmutz J."/>
            <person name="Toulza E."/>
            <person name="Wyss T."/>
            <person name="Zelensky A."/>
            <person name="Zhou K."/>
            <person name="Armbrust E.V."/>
            <person name="Bhattacharya D."/>
            <person name="Goodenough U.W."/>
            <person name="Van de Peer Y."/>
            <person name="Grigoriev I.V."/>
        </authorList>
    </citation>
    <scope>NUCLEOTIDE SEQUENCE [LARGE SCALE GENOMIC DNA]</scope>
    <source>
        <strain evidence="15 16">CCMP1545</strain>
    </source>
</reference>
<comment type="similarity">
    <text evidence="2 11">Belongs to the helicase family. RecQ subfamily.</text>
</comment>
<dbReference type="Pfam" id="PF16124">
    <property type="entry name" value="RecQ_Zn_bind"/>
    <property type="match status" value="1"/>
</dbReference>
<dbReference type="STRING" id="564608.C1N451"/>
<evidence type="ECO:0000256" key="6">
    <source>
        <dbReference type="ARBA" id="ARBA00022840"/>
    </source>
</evidence>
<dbReference type="SUPFAM" id="SSF52540">
    <property type="entry name" value="P-loop containing nucleoside triphosphate hydrolases"/>
    <property type="match status" value="1"/>
</dbReference>
<dbReference type="InterPro" id="IPR032284">
    <property type="entry name" value="RecQ_Zn-bd"/>
</dbReference>
<dbReference type="Pfam" id="PF00270">
    <property type="entry name" value="DEAD"/>
    <property type="match status" value="1"/>
</dbReference>
<dbReference type="eggNOG" id="KOG0351">
    <property type="taxonomic scope" value="Eukaryota"/>
</dbReference>
<protein>
    <recommendedName>
        <fullName evidence="11">ATP-dependent DNA helicase</fullName>
        <ecNumber evidence="11">5.6.2.4</ecNumber>
    </recommendedName>
</protein>
<feature type="compositionally biased region" description="Basic residues" evidence="12">
    <location>
        <begin position="467"/>
        <end position="491"/>
    </location>
</feature>
<dbReference type="OMA" id="CRWQFLL"/>
<dbReference type="SMART" id="SM00490">
    <property type="entry name" value="HELICc"/>
    <property type="match status" value="1"/>
</dbReference>
<dbReference type="GO" id="GO:0009378">
    <property type="term" value="F:four-way junction helicase activity"/>
    <property type="evidence" value="ECO:0007669"/>
    <property type="project" value="TreeGrafter"/>
</dbReference>
<dbReference type="PROSITE" id="PS51192">
    <property type="entry name" value="HELICASE_ATP_BIND_1"/>
    <property type="match status" value="1"/>
</dbReference>
<feature type="domain" description="Helicase ATP-binding" evidence="13">
    <location>
        <begin position="28"/>
        <end position="204"/>
    </location>
</feature>
<dbReference type="GO" id="GO:0005737">
    <property type="term" value="C:cytoplasm"/>
    <property type="evidence" value="ECO:0007669"/>
    <property type="project" value="TreeGrafter"/>
</dbReference>
<dbReference type="SMART" id="SM00487">
    <property type="entry name" value="DEXDc"/>
    <property type="match status" value="1"/>
</dbReference>
<dbReference type="PANTHER" id="PTHR13710">
    <property type="entry name" value="DNA HELICASE RECQ FAMILY MEMBER"/>
    <property type="match status" value="1"/>
</dbReference>
<keyword evidence="5 11" id="KW-0347">Helicase</keyword>
<dbReference type="GeneID" id="9688172"/>
<evidence type="ECO:0000256" key="5">
    <source>
        <dbReference type="ARBA" id="ARBA00022806"/>
    </source>
</evidence>
<keyword evidence="7" id="KW-0238">DNA-binding</keyword>
<sequence>MDLCNKEVFGNEAFRSPQFSVASHAIRGGRGYAGRDCFVLMPTGGGKSLCYQLPAIITGGVTVVCSPLLSLIQDQVRHLVHDYDVPATYLSSAQTETDARAAFAELRKDKPTIRLLYVTPEKLASSDALWTCLEALYDSGQLARFVIDEAHCVSSWGHDFRPDYKKLGALKKRFPDTPVMALTATATMTVRADVLKSLGIARTARCFTVTFNRPNISLIVKHKKRMRDVSAFAKWVADRYGDKKAGIVYCLSRDETATLAAAINAERARRFKTGERPGPAAAAYNAGVPQKERTRIQNAWTAGDVRVCCATIAFGMGIDKPDVRYVVHYSAPKSLEGLYQEIGRAGRDGKEAEAVTLYAASDITRLRRINAMPQPGGGRRADRIKKSEPLLREVEAFLLNRVDCRRARLMSYLGEDGFEARRCGVTCDACARRAGIAGGLLGEEDTWDEDAKTDKVIRKPAGSGATTRRKKAAGGRKRKAKPKTTTRAKKK</sequence>
<keyword evidence="3 11" id="KW-0547">Nucleotide-binding</keyword>
<dbReference type="InterPro" id="IPR011545">
    <property type="entry name" value="DEAD/DEAH_box_helicase_dom"/>
</dbReference>
<dbReference type="KEGG" id="mpp:MICPUCDRAFT_29315"/>
<evidence type="ECO:0000256" key="8">
    <source>
        <dbReference type="ARBA" id="ARBA00023235"/>
    </source>
</evidence>
<dbReference type="Pfam" id="PF00271">
    <property type="entry name" value="Helicase_C"/>
    <property type="match status" value="1"/>
</dbReference>
<dbReference type="Gene3D" id="3.40.50.300">
    <property type="entry name" value="P-loop containing nucleotide triphosphate hydrolases"/>
    <property type="match status" value="2"/>
</dbReference>
<dbReference type="NCBIfam" id="TIGR00614">
    <property type="entry name" value="recQ_fam"/>
    <property type="match status" value="1"/>
</dbReference>
<comment type="catalytic activity">
    <reaction evidence="11">
        <text>ATP + H2O = ADP + phosphate + H(+)</text>
        <dbReference type="Rhea" id="RHEA:13065"/>
        <dbReference type="ChEBI" id="CHEBI:15377"/>
        <dbReference type="ChEBI" id="CHEBI:15378"/>
        <dbReference type="ChEBI" id="CHEBI:30616"/>
        <dbReference type="ChEBI" id="CHEBI:43474"/>
        <dbReference type="ChEBI" id="CHEBI:456216"/>
    </reaction>
</comment>
<evidence type="ECO:0000256" key="7">
    <source>
        <dbReference type="ARBA" id="ARBA00023125"/>
    </source>
</evidence>
<dbReference type="InterPro" id="IPR001650">
    <property type="entry name" value="Helicase_C-like"/>
</dbReference>
<dbReference type="GO" id="GO:0000724">
    <property type="term" value="P:double-strand break repair via homologous recombination"/>
    <property type="evidence" value="ECO:0007669"/>
    <property type="project" value="TreeGrafter"/>
</dbReference>
<dbReference type="CDD" id="cd17920">
    <property type="entry name" value="DEXHc_RecQ"/>
    <property type="match status" value="1"/>
</dbReference>
<dbReference type="InterPro" id="IPR027417">
    <property type="entry name" value="P-loop_NTPase"/>
</dbReference>
<dbReference type="RefSeq" id="XP_003062485.1">
    <property type="nucleotide sequence ID" value="XM_003062439.1"/>
</dbReference>
<organism evidence="16">
    <name type="scientific">Micromonas pusilla (strain CCMP1545)</name>
    <name type="common">Picoplanktonic green alga</name>
    <dbReference type="NCBI Taxonomy" id="564608"/>
    <lineage>
        <taxon>Eukaryota</taxon>
        <taxon>Viridiplantae</taxon>
        <taxon>Chlorophyta</taxon>
        <taxon>Mamiellophyceae</taxon>
        <taxon>Mamiellales</taxon>
        <taxon>Mamiellaceae</taxon>
        <taxon>Micromonas</taxon>
    </lineage>
</organism>
<dbReference type="FunFam" id="3.40.50.300:FF:000296">
    <property type="entry name" value="ATP-dependent DNA helicase RecQ"/>
    <property type="match status" value="1"/>
</dbReference>
<dbReference type="EC" id="5.6.2.4" evidence="11"/>
<dbReference type="EMBL" id="GG663746">
    <property type="protein sequence ID" value="EEH53304.1"/>
    <property type="molecule type" value="Genomic_DNA"/>
</dbReference>
<dbReference type="GO" id="GO:0005634">
    <property type="term" value="C:nucleus"/>
    <property type="evidence" value="ECO:0007669"/>
    <property type="project" value="UniProtKB-SubCell"/>
</dbReference>
<dbReference type="PROSITE" id="PS00690">
    <property type="entry name" value="DEAH_ATP_HELICASE"/>
    <property type="match status" value="1"/>
</dbReference>
<feature type="region of interest" description="Disordered" evidence="12">
    <location>
        <begin position="449"/>
        <end position="491"/>
    </location>
</feature>
<keyword evidence="9 11" id="KW-0539">Nucleus</keyword>
<evidence type="ECO:0000256" key="2">
    <source>
        <dbReference type="ARBA" id="ARBA00005446"/>
    </source>
</evidence>
<dbReference type="PROSITE" id="PS51194">
    <property type="entry name" value="HELICASE_CTER"/>
    <property type="match status" value="1"/>
</dbReference>
<dbReference type="OrthoDB" id="10261556at2759"/>
<evidence type="ECO:0000313" key="15">
    <source>
        <dbReference type="EMBL" id="EEH53304.1"/>
    </source>
</evidence>
<evidence type="ECO:0000256" key="10">
    <source>
        <dbReference type="ARBA" id="ARBA00034617"/>
    </source>
</evidence>
<keyword evidence="8" id="KW-0413">Isomerase</keyword>
<dbReference type="InterPro" id="IPR014001">
    <property type="entry name" value="Helicase_ATP-bd"/>
</dbReference>
<keyword evidence="16" id="KW-1185">Reference proteome</keyword>
<dbReference type="GO" id="GO:0016887">
    <property type="term" value="F:ATP hydrolysis activity"/>
    <property type="evidence" value="ECO:0007669"/>
    <property type="project" value="RHEA"/>
</dbReference>
<dbReference type="GO" id="GO:0003677">
    <property type="term" value="F:DNA binding"/>
    <property type="evidence" value="ECO:0007669"/>
    <property type="project" value="UniProtKB-KW"/>
</dbReference>
<dbReference type="GO" id="GO:0005694">
    <property type="term" value="C:chromosome"/>
    <property type="evidence" value="ECO:0007669"/>
    <property type="project" value="TreeGrafter"/>
</dbReference>
<evidence type="ECO:0000256" key="4">
    <source>
        <dbReference type="ARBA" id="ARBA00022801"/>
    </source>
</evidence>
<dbReference type="PANTHER" id="PTHR13710:SF153">
    <property type="entry name" value="RECQ-LIKE DNA HELICASE BLM"/>
    <property type="match status" value="1"/>
</dbReference>
<proteinExistence type="inferred from homology"/>
<dbReference type="AlphaFoldDB" id="C1N451"/>
<dbReference type="GO" id="GO:0005524">
    <property type="term" value="F:ATP binding"/>
    <property type="evidence" value="ECO:0007669"/>
    <property type="project" value="UniProtKB-KW"/>
</dbReference>
<name>C1N451_MICPC</name>
<comment type="subcellular location">
    <subcellularLocation>
        <location evidence="1 11">Nucleus</location>
    </subcellularLocation>
</comment>
<keyword evidence="4 11" id="KW-0378">Hydrolase</keyword>